<dbReference type="GO" id="GO:0016747">
    <property type="term" value="F:acyltransferase activity, transferring groups other than amino-acyl groups"/>
    <property type="evidence" value="ECO:0007669"/>
    <property type="project" value="InterPro"/>
</dbReference>
<proteinExistence type="predicted"/>
<evidence type="ECO:0000259" key="1">
    <source>
        <dbReference type="PROSITE" id="PS51186"/>
    </source>
</evidence>
<name>A0A1C6SHZ4_9ACTN</name>
<evidence type="ECO:0000313" key="2">
    <source>
        <dbReference type="EMBL" id="SCL29045.1"/>
    </source>
</evidence>
<dbReference type="PANTHER" id="PTHR43792">
    <property type="entry name" value="GNAT FAMILY, PUTATIVE (AFU_ORTHOLOGUE AFUA_3G00765)-RELATED-RELATED"/>
    <property type="match status" value="1"/>
</dbReference>
<dbReference type="Pfam" id="PF13302">
    <property type="entry name" value="Acetyltransf_3"/>
    <property type="match status" value="1"/>
</dbReference>
<dbReference type="EMBL" id="FMHV01000002">
    <property type="protein sequence ID" value="SCL29045.1"/>
    <property type="molecule type" value="Genomic_DNA"/>
</dbReference>
<keyword evidence="3" id="KW-1185">Reference proteome</keyword>
<reference evidence="3" key="1">
    <citation type="submission" date="2016-06" db="EMBL/GenBank/DDBJ databases">
        <authorList>
            <person name="Varghese N."/>
            <person name="Submissions Spin"/>
        </authorList>
    </citation>
    <scope>NUCLEOTIDE SEQUENCE [LARGE SCALE GENOMIC DNA]</scope>
    <source>
        <strain evidence="3">DSM 45431</strain>
    </source>
</reference>
<feature type="domain" description="N-acetyltransferase" evidence="1">
    <location>
        <begin position="12"/>
        <end position="181"/>
    </location>
</feature>
<protein>
    <submittedName>
        <fullName evidence="2">Protein N-acetyltransferase, RimJ/RimL family</fullName>
    </submittedName>
</protein>
<dbReference type="InterPro" id="IPR000182">
    <property type="entry name" value="GNAT_dom"/>
</dbReference>
<dbReference type="SUPFAM" id="SSF55729">
    <property type="entry name" value="Acyl-CoA N-acyltransferases (Nat)"/>
    <property type="match status" value="1"/>
</dbReference>
<dbReference type="STRING" id="568872.GA0070624_3808"/>
<dbReference type="InterPro" id="IPR016181">
    <property type="entry name" value="Acyl_CoA_acyltransferase"/>
</dbReference>
<dbReference type="AlphaFoldDB" id="A0A1C6SHZ4"/>
<dbReference type="Gene3D" id="3.40.630.30">
    <property type="match status" value="1"/>
</dbReference>
<gene>
    <name evidence="2" type="ORF">GA0070624_3808</name>
</gene>
<accession>A0A1C6SHZ4</accession>
<sequence length="186" mass="21176">MPRTPLLRTGRLILRRWQHGDREPFAAMNADPEVMEHFPATMTRDESDALIDKIEAGFGERGFGLWALEIAENGQFIGFTGLSVPSFAAHFTPSVEIGWRVGRSSWGHGYASEAARRALSFAFDEIGLREVVSFTSTTNIRSQTVMQRIGMTYDPVDDFDHPLLNEGHPQRRHVLWRMSTETWRAR</sequence>
<keyword evidence="2" id="KW-0808">Transferase</keyword>
<dbReference type="Proteomes" id="UP000199413">
    <property type="component" value="Unassembled WGS sequence"/>
</dbReference>
<dbReference type="PROSITE" id="PS51186">
    <property type="entry name" value="GNAT"/>
    <property type="match status" value="1"/>
</dbReference>
<organism evidence="2 3">
    <name type="scientific">Micromonospora rhizosphaerae</name>
    <dbReference type="NCBI Taxonomy" id="568872"/>
    <lineage>
        <taxon>Bacteria</taxon>
        <taxon>Bacillati</taxon>
        <taxon>Actinomycetota</taxon>
        <taxon>Actinomycetes</taxon>
        <taxon>Micromonosporales</taxon>
        <taxon>Micromonosporaceae</taxon>
        <taxon>Micromonospora</taxon>
    </lineage>
</organism>
<dbReference type="InterPro" id="IPR051531">
    <property type="entry name" value="N-acetyltransferase"/>
</dbReference>
<evidence type="ECO:0000313" key="3">
    <source>
        <dbReference type="Proteomes" id="UP000199413"/>
    </source>
</evidence>
<dbReference type="PANTHER" id="PTHR43792:SF1">
    <property type="entry name" value="N-ACETYLTRANSFERASE DOMAIN-CONTAINING PROTEIN"/>
    <property type="match status" value="1"/>
</dbReference>